<name>A0A8S5U1J1_9CAUD</name>
<organism evidence="1">
    <name type="scientific">Siphoviridae sp. ctt8434</name>
    <dbReference type="NCBI Taxonomy" id="2825703"/>
    <lineage>
        <taxon>Viruses</taxon>
        <taxon>Duplodnaviria</taxon>
        <taxon>Heunggongvirae</taxon>
        <taxon>Uroviricota</taxon>
        <taxon>Caudoviricetes</taxon>
    </lineage>
</organism>
<dbReference type="EMBL" id="BK015983">
    <property type="protein sequence ID" value="DAF88311.1"/>
    <property type="molecule type" value="Genomic_DNA"/>
</dbReference>
<proteinExistence type="predicted"/>
<reference evidence="1" key="1">
    <citation type="journal article" date="2021" name="Proc. Natl. Acad. Sci. U.S.A.">
        <title>A Catalog of Tens of Thousands of Viruses from Human Metagenomes Reveals Hidden Associations with Chronic Diseases.</title>
        <authorList>
            <person name="Tisza M.J."/>
            <person name="Buck C.B."/>
        </authorList>
    </citation>
    <scope>NUCLEOTIDE SEQUENCE</scope>
    <source>
        <strain evidence="1">Ctt8434</strain>
    </source>
</reference>
<accession>A0A8S5U1J1</accession>
<evidence type="ECO:0000313" key="1">
    <source>
        <dbReference type="EMBL" id="DAF88311.1"/>
    </source>
</evidence>
<sequence>MTDNTIQKIGLKNENILKLEIVDEKGNSTEEFLEFDLEDIELPFKYQEILERLKKSRQNLKNQFTIIEKKQDHKGKKLMSSNEEEKLKALNNFYKEQVEIYNIFLGENGVQKLLNGRKLRWTTLSEIDELIEKQIAPQLNVTMDDITKKIKSKYSNKKEDNILE</sequence>
<protein>
    <submittedName>
        <fullName evidence="1">Tail assembly chaperone</fullName>
    </submittedName>
</protein>